<dbReference type="InterPro" id="IPR029063">
    <property type="entry name" value="SAM-dependent_MTases_sf"/>
</dbReference>
<dbReference type="InterPro" id="IPR013216">
    <property type="entry name" value="Methyltransf_11"/>
</dbReference>
<evidence type="ECO:0000313" key="3">
    <source>
        <dbReference type="Proteomes" id="UP001551482"/>
    </source>
</evidence>
<accession>A0ABV3DWU8</accession>
<reference evidence="2 3" key="1">
    <citation type="submission" date="2024-06" db="EMBL/GenBank/DDBJ databases">
        <title>The Natural Products Discovery Center: Release of the First 8490 Sequenced Strains for Exploring Actinobacteria Biosynthetic Diversity.</title>
        <authorList>
            <person name="Kalkreuter E."/>
            <person name="Kautsar S.A."/>
            <person name="Yang D."/>
            <person name="Bader C.D."/>
            <person name="Teijaro C.N."/>
            <person name="Fluegel L."/>
            <person name="Davis C.M."/>
            <person name="Simpson J.R."/>
            <person name="Lauterbach L."/>
            <person name="Steele A.D."/>
            <person name="Gui C."/>
            <person name="Meng S."/>
            <person name="Li G."/>
            <person name="Viehrig K."/>
            <person name="Ye F."/>
            <person name="Su P."/>
            <person name="Kiefer A.F."/>
            <person name="Nichols A."/>
            <person name="Cepeda A.J."/>
            <person name="Yan W."/>
            <person name="Fan B."/>
            <person name="Jiang Y."/>
            <person name="Adhikari A."/>
            <person name="Zheng C.-J."/>
            <person name="Schuster L."/>
            <person name="Cowan T.M."/>
            <person name="Smanski M.J."/>
            <person name="Chevrette M.G."/>
            <person name="De Carvalho L.P.S."/>
            <person name="Shen B."/>
        </authorList>
    </citation>
    <scope>NUCLEOTIDE SEQUENCE [LARGE SCALE GENOMIC DNA]</scope>
    <source>
        <strain evidence="2 3">NPDC048946</strain>
    </source>
</reference>
<dbReference type="GO" id="GO:0008168">
    <property type="term" value="F:methyltransferase activity"/>
    <property type="evidence" value="ECO:0007669"/>
    <property type="project" value="UniProtKB-KW"/>
</dbReference>
<dbReference type="Pfam" id="PF08241">
    <property type="entry name" value="Methyltransf_11"/>
    <property type="match status" value="1"/>
</dbReference>
<dbReference type="Proteomes" id="UP001551482">
    <property type="component" value="Unassembled WGS sequence"/>
</dbReference>
<keyword evidence="2" id="KW-0489">Methyltransferase</keyword>
<dbReference type="CDD" id="cd02440">
    <property type="entry name" value="AdoMet_MTases"/>
    <property type="match status" value="1"/>
</dbReference>
<gene>
    <name evidence="2" type="ORF">AB0C36_41355</name>
</gene>
<dbReference type="EMBL" id="JBEZFP010000216">
    <property type="protein sequence ID" value="MEU8139932.1"/>
    <property type="molecule type" value="Genomic_DNA"/>
</dbReference>
<feature type="domain" description="Methyltransferase type 11" evidence="1">
    <location>
        <begin position="52"/>
        <end position="146"/>
    </location>
</feature>
<keyword evidence="2" id="KW-0808">Transferase</keyword>
<dbReference type="Gene3D" id="3.40.50.150">
    <property type="entry name" value="Vaccinia Virus protein VP39"/>
    <property type="match status" value="1"/>
</dbReference>
<organism evidence="2 3">
    <name type="scientific">Streptodolium elevatio</name>
    <dbReference type="NCBI Taxonomy" id="3157996"/>
    <lineage>
        <taxon>Bacteria</taxon>
        <taxon>Bacillati</taxon>
        <taxon>Actinomycetota</taxon>
        <taxon>Actinomycetes</taxon>
        <taxon>Kitasatosporales</taxon>
        <taxon>Streptomycetaceae</taxon>
        <taxon>Streptodolium</taxon>
    </lineage>
</organism>
<dbReference type="SUPFAM" id="SSF53335">
    <property type="entry name" value="S-adenosyl-L-methionine-dependent methyltransferases"/>
    <property type="match status" value="1"/>
</dbReference>
<dbReference type="PANTHER" id="PTHR45036:SF1">
    <property type="entry name" value="METHYLTRANSFERASE LIKE 7A"/>
    <property type="match status" value="1"/>
</dbReference>
<dbReference type="PANTHER" id="PTHR45036">
    <property type="entry name" value="METHYLTRANSFERASE LIKE 7B"/>
    <property type="match status" value="1"/>
</dbReference>
<dbReference type="InterPro" id="IPR052356">
    <property type="entry name" value="Thiol_S-MT"/>
</dbReference>
<sequence>MPGRNDPWGYVMAERGHWIFAAFYRRICDVSDRAGFGKVRARLIGDATGDVLEIGAGVGGNLPYYANADHVCLVEPDPAMRKTLAARLGRSPVAAEIGTGTAEETPYPDGRFDTVVSSLVLCTVDDIDRSAAEARRVLKPGGTFLFVEHVGSPDPKARRRQERVEPVWRRLFGGCRLTRDPVAALEKAGFTEIRTETVDLGRQPGLTKPVILGSARA</sequence>
<comment type="caution">
    <text evidence="2">The sequence shown here is derived from an EMBL/GenBank/DDBJ whole genome shotgun (WGS) entry which is preliminary data.</text>
</comment>
<evidence type="ECO:0000259" key="1">
    <source>
        <dbReference type="Pfam" id="PF08241"/>
    </source>
</evidence>
<keyword evidence="3" id="KW-1185">Reference proteome</keyword>
<evidence type="ECO:0000313" key="2">
    <source>
        <dbReference type="EMBL" id="MEU8139932.1"/>
    </source>
</evidence>
<dbReference type="RefSeq" id="WP_358364522.1">
    <property type="nucleotide sequence ID" value="NZ_JBEZFP010000216.1"/>
</dbReference>
<proteinExistence type="predicted"/>
<dbReference type="GO" id="GO:0032259">
    <property type="term" value="P:methylation"/>
    <property type="evidence" value="ECO:0007669"/>
    <property type="project" value="UniProtKB-KW"/>
</dbReference>
<protein>
    <submittedName>
        <fullName evidence="2">Methyltransferase domain-containing protein</fullName>
    </submittedName>
</protein>
<name>A0ABV3DWU8_9ACTN</name>